<evidence type="ECO:0000313" key="2">
    <source>
        <dbReference type="Proteomes" id="UP000249464"/>
    </source>
</evidence>
<accession>A0A2X0M8Y6</accession>
<proteinExistence type="predicted"/>
<name>A0A2X0M8Y6_9BASI</name>
<keyword evidence="2" id="KW-1185">Reference proteome</keyword>
<reference evidence="1 2" key="1">
    <citation type="submission" date="2016-11" db="EMBL/GenBank/DDBJ databases">
        <authorList>
            <person name="Jaros S."/>
            <person name="Januszkiewicz K."/>
            <person name="Wedrychowicz H."/>
        </authorList>
    </citation>
    <scope>NUCLEOTIDE SEQUENCE [LARGE SCALE GENOMIC DNA]</scope>
</reference>
<gene>
    <name evidence="1" type="primary">BQ5605_C004g02840</name>
    <name evidence="1" type="ORF">BQ5605_C004G02840</name>
</gene>
<dbReference type="AlphaFoldDB" id="A0A2X0M8Y6"/>
<dbReference type="EMBL" id="FQNC01000046">
    <property type="protein sequence ID" value="SGY68028.1"/>
    <property type="molecule type" value="Genomic_DNA"/>
</dbReference>
<sequence length="136" mass="14931">MGFGQSCFKLSNMLTCPTRVECPLIVRLPSIAVQRFLGVCLFCLSSPSFRKRPSLIRRDGTGSKLCEACLGRATRRRRTSFGGASTCWVELDRQVRSLWSTMAGGLLGIPSTVSRTQVTRVKRCAALPFVVSSAVR</sequence>
<dbReference type="Proteomes" id="UP000249464">
    <property type="component" value="Unassembled WGS sequence"/>
</dbReference>
<organism evidence="1 2">
    <name type="scientific">Microbotryum silenes-dioicae</name>
    <dbReference type="NCBI Taxonomy" id="796604"/>
    <lineage>
        <taxon>Eukaryota</taxon>
        <taxon>Fungi</taxon>
        <taxon>Dikarya</taxon>
        <taxon>Basidiomycota</taxon>
        <taxon>Pucciniomycotina</taxon>
        <taxon>Microbotryomycetes</taxon>
        <taxon>Microbotryales</taxon>
        <taxon>Microbotryaceae</taxon>
        <taxon>Microbotryum</taxon>
    </lineage>
</organism>
<evidence type="ECO:0000313" key="1">
    <source>
        <dbReference type="EMBL" id="SGY68028.1"/>
    </source>
</evidence>
<protein>
    <submittedName>
        <fullName evidence="1">BQ5605_C004g02840 protein</fullName>
    </submittedName>
</protein>